<sequence length="1201" mass="141248">MADDMIDIEEHDVLENPIIKQIFPDLSILKKEIIDYNDGIQDELLKSKTVHTDVTDKKVHRNSNSSNSDKFWNKRSLLNNKVILGNLGDKNVVPKKGRIKRDLFYDVKISLRNIRPKLTRSQKFCQKCLILFSKKEDLYNHQILCHSDHRKDQKSSVKCSIKKQRNSEIFRKHYINNTNEGITPKKISDINVMVNINDSIITDKNLSKPCFHCNILFPSHQTLIDHLYEILYNKNSNIQHIENRMNKDVVMPKNDKFLINASSAQVTNLDQVEIEYSQTNTLYRCPICSYYFNVKKFCIRHISSRHSVTKKIYLQCVKFCSKCKFCDSNNNDVLSYNRHLRKCHRNEMVKNDKESISKKIINDVRVMALKAILFKCSKCNIHFLTSEAAKNHLEHSEFLQNWYCMNCHKLFKHENKSLHEKQHNYSKYFTVVEVNNKSLDAAYLREENSLNHQSNCETEEFEIDDRICDTQMEHNEQPSQHKEQLKRHSNSDYSIIDTEKTNTNKEFTDIKEKNGSNILMKKYKQLYFCNVCKCNILKNYCNVKHHLQSRCRQFIKKVCDYCGLVFSSKTIDLHIRMHHKNSNIQLQDFIIIDLKTKTKIKPVFDLPKCTSCEKYFICKDEIVQHICDGGSSVTCPVCNIKLTESAFKLHEPFHSYNLQKQTEFKNKSDNLMLWNTASRLTEVINDDQTSSSSSCLKSGCDDEVFYLYTCKNCDISMNFYDDAIEHCHSHTHLNKLEIDTTKCTICNVNLISLTYNRHQQLHDTYSKETFEYFHFDVSYFNSCNDEWLDHVFDALPKNSINKIIEKSIYKYENKIKMEIIQDGPYELTMYKCDRCQSFIDSKSTYDHVANCKVNSVKFYCKMCNIPFISNMTRLEHENIHINLKNTLNSYRIVIFNREEDKVINRNVSKTKHYVLFECRYCHVVVDKNTYNKHECNFYACKNCNICGLLVQERHYDMHVLKHRTINSFNKNVMKVVLIGNKTINKNEVTNKLISTFSGMVCDYTFYKCAVCEVCIREFRNTYQHYCLIDAAKTKCPQCDLIFDEGKIKGHLKLHDTDPDITKDTIIVKNFGSKEINKREYRKIMDIKKEPNQNDDQEHEIMVLDADIDDRVKDKDDGTCVPEITAKIYKCYCGLHFINETQIKEHLDKCSGIVRFNQSRQDCFKCGLTFNSNILFKHLLEHHGGKNVFKYEIVENIDKSVT</sequence>
<dbReference type="InterPro" id="IPR013087">
    <property type="entry name" value="Znf_C2H2_type"/>
</dbReference>
<evidence type="ECO:0000256" key="1">
    <source>
        <dbReference type="ARBA" id="ARBA00004123"/>
    </source>
</evidence>
<dbReference type="SMART" id="SM00355">
    <property type="entry name" value="ZnF_C2H2"/>
    <property type="match status" value="14"/>
</dbReference>
<dbReference type="GO" id="GO:0000977">
    <property type="term" value="F:RNA polymerase II transcription regulatory region sequence-specific DNA binding"/>
    <property type="evidence" value="ECO:0007669"/>
    <property type="project" value="TreeGrafter"/>
</dbReference>
<keyword evidence="6" id="KW-0539">Nucleus</keyword>
<evidence type="ECO:0000256" key="3">
    <source>
        <dbReference type="ARBA" id="ARBA00022737"/>
    </source>
</evidence>
<feature type="domain" description="C2H2-type" evidence="7">
    <location>
        <begin position="125"/>
        <end position="146"/>
    </location>
</feature>
<comment type="caution">
    <text evidence="8">The sequence shown here is derived from an EMBL/GenBank/DDBJ whole genome shotgun (WGS) entry which is preliminary data.</text>
</comment>
<proteinExistence type="predicted"/>
<organism evidence="8 9">
    <name type="scientific">Euphydryas editha</name>
    <name type="common">Edith's checkerspot</name>
    <dbReference type="NCBI Taxonomy" id="104508"/>
    <lineage>
        <taxon>Eukaryota</taxon>
        <taxon>Metazoa</taxon>
        <taxon>Ecdysozoa</taxon>
        <taxon>Arthropoda</taxon>
        <taxon>Hexapoda</taxon>
        <taxon>Insecta</taxon>
        <taxon>Pterygota</taxon>
        <taxon>Neoptera</taxon>
        <taxon>Endopterygota</taxon>
        <taxon>Lepidoptera</taxon>
        <taxon>Glossata</taxon>
        <taxon>Ditrysia</taxon>
        <taxon>Papilionoidea</taxon>
        <taxon>Nymphalidae</taxon>
        <taxon>Nymphalinae</taxon>
        <taxon>Euphydryas</taxon>
    </lineage>
</organism>
<keyword evidence="3" id="KW-0677">Repeat</keyword>
<dbReference type="PANTHER" id="PTHR24381">
    <property type="entry name" value="ZINC FINGER PROTEIN"/>
    <property type="match status" value="1"/>
</dbReference>
<name>A0AAU9UKY7_EUPED</name>
<protein>
    <recommendedName>
        <fullName evidence="7">C2H2-type domain-containing protein</fullName>
    </recommendedName>
</protein>
<dbReference type="AlphaFoldDB" id="A0AAU9UKY7"/>
<comment type="subcellular location">
    <subcellularLocation>
        <location evidence="1">Nucleus</location>
    </subcellularLocation>
</comment>
<keyword evidence="9" id="KW-1185">Reference proteome</keyword>
<accession>A0AAU9UKY7</accession>
<keyword evidence="4" id="KW-0863">Zinc-finger</keyword>
<feature type="domain" description="C2H2-type" evidence="7">
    <location>
        <begin position="860"/>
        <end position="880"/>
    </location>
</feature>
<evidence type="ECO:0000256" key="4">
    <source>
        <dbReference type="ARBA" id="ARBA00022771"/>
    </source>
</evidence>
<keyword evidence="2" id="KW-0479">Metal-binding</keyword>
<dbReference type="GO" id="GO:0008270">
    <property type="term" value="F:zinc ion binding"/>
    <property type="evidence" value="ECO:0007669"/>
    <property type="project" value="UniProtKB-KW"/>
</dbReference>
<evidence type="ECO:0000313" key="8">
    <source>
        <dbReference type="EMBL" id="CAH2099863.1"/>
    </source>
</evidence>
<gene>
    <name evidence="8" type="ORF">EEDITHA_LOCUS14789</name>
</gene>
<dbReference type="GO" id="GO:0005634">
    <property type="term" value="C:nucleus"/>
    <property type="evidence" value="ECO:0007669"/>
    <property type="project" value="UniProtKB-SubCell"/>
</dbReference>
<reference evidence="8" key="1">
    <citation type="submission" date="2022-03" db="EMBL/GenBank/DDBJ databases">
        <authorList>
            <person name="Tunstrom K."/>
        </authorList>
    </citation>
    <scope>NUCLEOTIDE SEQUENCE</scope>
</reference>
<keyword evidence="5" id="KW-0862">Zinc</keyword>
<feature type="domain" description="C2H2-type" evidence="7">
    <location>
        <begin position="710"/>
        <end position="732"/>
    </location>
</feature>
<evidence type="ECO:0000313" key="9">
    <source>
        <dbReference type="Proteomes" id="UP001153954"/>
    </source>
</evidence>
<dbReference type="Proteomes" id="UP001153954">
    <property type="component" value="Unassembled WGS sequence"/>
</dbReference>
<evidence type="ECO:0000256" key="5">
    <source>
        <dbReference type="ARBA" id="ARBA00022833"/>
    </source>
</evidence>
<dbReference type="GO" id="GO:0000981">
    <property type="term" value="F:DNA-binding transcription factor activity, RNA polymerase II-specific"/>
    <property type="evidence" value="ECO:0007669"/>
    <property type="project" value="TreeGrafter"/>
</dbReference>
<feature type="domain" description="C2H2-type" evidence="7">
    <location>
        <begin position="285"/>
        <end position="306"/>
    </location>
</feature>
<dbReference type="EMBL" id="CAKOGL010000022">
    <property type="protein sequence ID" value="CAH2099863.1"/>
    <property type="molecule type" value="Genomic_DNA"/>
</dbReference>
<evidence type="ECO:0000256" key="6">
    <source>
        <dbReference type="ARBA" id="ARBA00023242"/>
    </source>
</evidence>
<evidence type="ECO:0000256" key="2">
    <source>
        <dbReference type="ARBA" id="ARBA00022723"/>
    </source>
</evidence>
<evidence type="ECO:0000259" key="7">
    <source>
        <dbReference type="PROSITE" id="PS00028"/>
    </source>
</evidence>
<dbReference type="PANTHER" id="PTHR24381:SF393">
    <property type="entry name" value="CHROMATIN-LINKED ADAPTOR FOR MSL PROTEINS, ISOFORM B"/>
    <property type="match status" value="1"/>
</dbReference>
<dbReference type="PROSITE" id="PS00028">
    <property type="entry name" value="ZINC_FINGER_C2H2_1"/>
    <property type="match status" value="4"/>
</dbReference>